<organism evidence="4 5">
    <name type="scientific">Aphanomyces stellatus</name>
    <dbReference type="NCBI Taxonomy" id="120398"/>
    <lineage>
        <taxon>Eukaryota</taxon>
        <taxon>Sar</taxon>
        <taxon>Stramenopiles</taxon>
        <taxon>Oomycota</taxon>
        <taxon>Saprolegniomycetes</taxon>
        <taxon>Saprolegniales</taxon>
        <taxon>Verrucalvaceae</taxon>
        <taxon>Aphanomyces</taxon>
    </lineage>
</organism>
<keyword evidence="5" id="KW-1185">Reference proteome</keyword>
<evidence type="ECO:0000313" key="4">
    <source>
        <dbReference type="EMBL" id="VFT96162.1"/>
    </source>
</evidence>
<reference evidence="4 5" key="1">
    <citation type="submission" date="2019-03" db="EMBL/GenBank/DDBJ databases">
        <authorList>
            <person name="Gaulin E."/>
            <person name="Dumas B."/>
        </authorList>
    </citation>
    <scope>NUCLEOTIDE SEQUENCE [LARGE SCALE GENOMIC DNA]</scope>
    <source>
        <strain evidence="4">CBS 568.67</strain>
    </source>
</reference>
<dbReference type="PANTHER" id="PTHR10153">
    <property type="entry name" value="SMALL CONDUCTANCE CALCIUM-ACTIVATED POTASSIUM CHANNEL"/>
    <property type="match status" value="1"/>
</dbReference>
<dbReference type="Proteomes" id="UP000332933">
    <property type="component" value="Unassembled WGS sequence"/>
</dbReference>
<accession>A0A485LH25</accession>
<dbReference type="GO" id="GO:0016020">
    <property type="term" value="C:membrane"/>
    <property type="evidence" value="ECO:0007669"/>
    <property type="project" value="InterPro"/>
</dbReference>
<dbReference type="Pfam" id="PF07885">
    <property type="entry name" value="Ion_trans_2"/>
    <property type="match status" value="1"/>
</dbReference>
<dbReference type="PRINTS" id="PR00169">
    <property type="entry name" value="KCHANNEL"/>
</dbReference>
<gene>
    <name evidence="4" type="primary">Aste57867_19449</name>
    <name evidence="3" type="ORF">As57867_019385</name>
    <name evidence="4" type="ORF">ASTE57867_19449</name>
</gene>
<dbReference type="EMBL" id="CAADRA010006542">
    <property type="protein sequence ID" value="VFT96162.1"/>
    <property type="molecule type" value="Genomic_DNA"/>
</dbReference>
<dbReference type="AlphaFoldDB" id="A0A485LH25"/>
<feature type="transmembrane region" description="Helical" evidence="1">
    <location>
        <begin position="115"/>
        <end position="136"/>
    </location>
</feature>
<keyword evidence="1" id="KW-0472">Membrane</keyword>
<dbReference type="Gene3D" id="1.10.287.70">
    <property type="match status" value="1"/>
</dbReference>
<protein>
    <submittedName>
        <fullName evidence="4">Aste57867_19449 protein</fullName>
    </submittedName>
</protein>
<reference evidence="3" key="2">
    <citation type="submission" date="2019-06" db="EMBL/GenBank/DDBJ databases">
        <title>Genomics analysis of Aphanomyces spp. identifies a new class of oomycete effector associated with host adaptation.</title>
        <authorList>
            <person name="Gaulin E."/>
        </authorList>
    </citation>
    <scope>NUCLEOTIDE SEQUENCE</scope>
    <source>
        <strain evidence="3">CBS 578.67</strain>
    </source>
</reference>
<feature type="transmembrane region" description="Helical" evidence="1">
    <location>
        <begin position="166"/>
        <end position="186"/>
    </location>
</feature>
<name>A0A485LH25_9STRA</name>
<proteinExistence type="predicted"/>
<feature type="domain" description="Potassium channel" evidence="2">
    <location>
        <begin position="298"/>
        <end position="366"/>
    </location>
</feature>
<dbReference type="OrthoDB" id="433309at2759"/>
<sequence>MARTMIAEVVFVSPLYDEAMQPRRRRRRRNAMTPRYYNVYQEQICMRSKLDDLMWRTTTSDLARLHTLRLLYQEQQVLDNKLFALALVTIAVEIISIELYWSTITSQWSFAPLNVVKTLGSFLVLITLALLCARYGTPSRVSRLMLAELDARIEVWTHRLRPSTKLAYAAVQLLRAFLVEFFILALHLPPGLDYTFQVFEYVSLANLNPSMSTACATGLIRFDFKCYKETSYSIHQFGMLTATRIYLFSRFLRNQSGFTNSLVKLLGSLHNIDAMSPWFSRKYMFRTHPILFTCGMLLWLWFVVSVSVSHSERATTNTNLGTYYDALWFTIVTMTTVGFGDCTVVGDPGRVICVVAVAGGILVIALCRVVTKGIVALNPAEEDVIRTIHGRQRHVRVAHLAASLLQLTWRRYRVLQRPSTAHKARPLCLEICRRTIEARAIRLKHTRGGRHKRHVLRKCFDHVHTAVTSGEPLHQTPEVDVSIVLAKLTVIMHALCEPLP</sequence>
<keyword evidence="1" id="KW-0812">Transmembrane</keyword>
<evidence type="ECO:0000259" key="2">
    <source>
        <dbReference type="Pfam" id="PF07885"/>
    </source>
</evidence>
<feature type="transmembrane region" description="Helical" evidence="1">
    <location>
        <begin position="82"/>
        <end position="103"/>
    </location>
</feature>
<evidence type="ECO:0000313" key="3">
    <source>
        <dbReference type="EMBL" id="KAF0689068.1"/>
    </source>
</evidence>
<feature type="transmembrane region" description="Helical" evidence="1">
    <location>
        <begin position="351"/>
        <end position="371"/>
    </location>
</feature>
<evidence type="ECO:0000256" key="1">
    <source>
        <dbReference type="SAM" id="Phobius"/>
    </source>
</evidence>
<dbReference type="SUPFAM" id="SSF81324">
    <property type="entry name" value="Voltage-gated potassium channels"/>
    <property type="match status" value="1"/>
</dbReference>
<feature type="transmembrane region" description="Helical" evidence="1">
    <location>
        <begin position="290"/>
        <end position="308"/>
    </location>
</feature>
<feature type="transmembrane region" description="Helical" evidence="1">
    <location>
        <begin position="320"/>
        <end position="339"/>
    </location>
</feature>
<evidence type="ECO:0000313" key="5">
    <source>
        <dbReference type="Proteomes" id="UP000332933"/>
    </source>
</evidence>
<dbReference type="GO" id="GO:0016286">
    <property type="term" value="F:small conductance calcium-activated potassium channel activity"/>
    <property type="evidence" value="ECO:0007669"/>
    <property type="project" value="InterPro"/>
</dbReference>
<dbReference type="InterPro" id="IPR013099">
    <property type="entry name" value="K_chnl_dom"/>
</dbReference>
<keyword evidence="1" id="KW-1133">Transmembrane helix</keyword>
<dbReference type="EMBL" id="VJMH01006521">
    <property type="protein sequence ID" value="KAF0689068.1"/>
    <property type="molecule type" value="Genomic_DNA"/>
</dbReference>
<dbReference type="InterPro" id="IPR015449">
    <property type="entry name" value="K_chnl_Ca-activ_SK"/>
</dbReference>